<dbReference type="InterPro" id="IPR003439">
    <property type="entry name" value="ABC_transporter-like_ATP-bd"/>
</dbReference>
<dbReference type="PROSITE" id="PS50893">
    <property type="entry name" value="ABC_TRANSPORTER_2"/>
    <property type="match status" value="1"/>
</dbReference>
<keyword evidence="1" id="KW-0813">Transport</keyword>
<feature type="domain" description="ABC transporter" evidence="4">
    <location>
        <begin position="12"/>
        <end position="249"/>
    </location>
</feature>
<accession>A0A917ERR3</accession>
<dbReference type="Gene3D" id="3.40.50.300">
    <property type="entry name" value="P-loop containing nucleotide triphosphate hydrolases"/>
    <property type="match status" value="1"/>
</dbReference>
<dbReference type="InterPro" id="IPR027417">
    <property type="entry name" value="P-loop_NTPase"/>
</dbReference>
<organism evidence="5 6">
    <name type="scientific">Nesterenkonia cremea</name>
    <dbReference type="NCBI Taxonomy" id="1882340"/>
    <lineage>
        <taxon>Bacteria</taxon>
        <taxon>Bacillati</taxon>
        <taxon>Actinomycetota</taxon>
        <taxon>Actinomycetes</taxon>
        <taxon>Micrococcales</taxon>
        <taxon>Micrococcaceae</taxon>
        <taxon>Nesterenkonia</taxon>
    </lineage>
</organism>
<reference evidence="5" key="2">
    <citation type="submission" date="2020-09" db="EMBL/GenBank/DDBJ databases">
        <authorList>
            <person name="Sun Q."/>
            <person name="Zhou Y."/>
        </authorList>
    </citation>
    <scope>NUCLEOTIDE SEQUENCE</scope>
    <source>
        <strain evidence="5">CGMCC 1.15388</strain>
    </source>
</reference>
<keyword evidence="6" id="KW-1185">Reference proteome</keyword>
<dbReference type="InterPro" id="IPR017871">
    <property type="entry name" value="ABC_transporter-like_CS"/>
</dbReference>
<dbReference type="PROSITE" id="PS00211">
    <property type="entry name" value="ABC_TRANSPORTER_1"/>
    <property type="match status" value="1"/>
</dbReference>
<dbReference type="Pfam" id="PF00005">
    <property type="entry name" value="ABC_tran"/>
    <property type="match status" value="1"/>
</dbReference>
<dbReference type="FunFam" id="3.40.50.300:FF:000134">
    <property type="entry name" value="Iron-enterobactin ABC transporter ATP-binding protein"/>
    <property type="match status" value="1"/>
</dbReference>
<reference evidence="5" key="1">
    <citation type="journal article" date="2014" name="Int. J. Syst. Evol. Microbiol.">
        <title>Complete genome sequence of Corynebacterium casei LMG S-19264T (=DSM 44701T), isolated from a smear-ripened cheese.</title>
        <authorList>
            <consortium name="US DOE Joint Genome Institute (JGI-PGF)"/>
            <person name="Walter F."/>
            <person name="Albersmeier A."/>
            <person name="Kalinowski J."/>
            <person name="Ruckert C."/>
        </authorList>
    </citation>
    <scope>NUCLEOTIDE SEQUENCE</scope>
    <source>
        <strain evidence="5">CGMCC 1.15388</strain>
    </source>
</reference>
<dbReference type="Proteomes" id="UP000633136">
    <property type="component" value="Unassembled WGS sequence"/>
</dbReference>
<dbReference type="RefSeq" id="WP_188686863.1">
    <property type="nucleotide sequence ID" value="NZ_BMIS01000020.1"/>
</dbReference>
<dbReference type="PANTHER" id="PTHR42794:SF2">
    <property type="entry name" value="ABC TRANSPORTER ATP-BINDING PROTEIN"/>
    <property type="match status" value="1"/>
</dbReference>
<protein>
    <submittedName>
        <fullName evidence="5">ABC transporter ATP-binding protein</fullName>
    </submittedName>
</protein>
<evidence type="ECO:0000313" key="6">
    <source>
        <dbReference type="Proteomes" id="UP000633136"/>
    </source>
</evidence>
<proteinExistence type="predicted"/>
<evidence type="ECO:0000259" key="4">
    <source>
        <dbReference type="PROSITE" id="PS50893"/>
    </source>
</evidence>
<dbReference type="GO" id="GO:0016887">
    <property type="term" value="F:ATP hydrolysis activity"/>
    <property type="evidence" value="ECO:0007669"/>
    <property type="project" value="InterPro"/>
</dbReference>
<dbReference type="CDD" id="cd03214">
    <property type="entry name" value="ABC_Iron-Siderophores_B12_Hemin"/>
    <property type="match status" value="1"/>
</dbReference>
<dbReference type="EMBL" id="BMIS01000020">
    <property type="protein sequence ID" value="GGE78543.1"/>
    <property type="molecule type" value="Genomic_DNA"/>
</dbReference>
<keyword evidence="3 5" id="KW-0067">ATP-binding</keyword>
<gene>
    <name evidence="5" type="ORF">GCM10011401_27260</name>
</gene>
<keyword evidence="2" id="KW-0547">Nucleotide-binding</keyword>
<dbReference type="AlphaFoldDB" id="A0A917ERR3"/>
<dbReference type="InterPro" id="IPR003593">
    <property type="entry name" value="AAA+_ATPase"/>
</dbReference>
<name>A0A917ERR3_9MICC</name>
<evidence type="ECO:0000256" key="2">
    <source>
        <dbReference type="ARBA" id="ARBA00022741"/>
    </source>
</evidence>
<comment type="caution">
    <text evidence="5">The sequence shown here is derived from an EMBL/GenBank/DDBJ whole genome shotgun (WGS) entry which is preliminary data.</text>
</comment>
<dbReference type="SMART" id="SM00382">
    <property type="entry name" value="AAA"/>
    <property type="match status" value="1"/>
</dbReference>
<evidence type="ECO:0000313" key="5">
    <source>
        <dbReference type="EMBL" id="GGE78543.1"/>
    </source>
</evidence>
<dbReference type="SUPFAM" id="SSF52540">
    <property type="entry name" value="P-loop containing nucleoside triphosphate hydrolases"/>
    <property type="match status" value="1"/>
</dbReference>
<dbReference type="PANTHER" id="PTHR42794">
    <property type="entry name" value="HEMIN IMPORT ATP-BINDING PROTEIN HMUV"/>
    <property type="match status" value="1"/>
</dbReference>
<evidence type="ECO:0000256" key="1">
    <source>
        <dbReference type="ARBA" id="ARBA00022448"/>
    </source>
</evidence>
<evidence type="ECO:0000256" key="3">
    <source>
        <dbReference type="ARBA" id="ARBA00022840"/>
    </source>
</evidence>
<sequence length="270" mass="29111">MSARIYRAPEGLQFDGITVERGRRKLVTDADFTAPAGQVTALVGPNGSGKSTLLKTAYRLVRPDFGTVRLDGEDLWQMPRRQAARQIAVMAQESQTVVDSAGMGQSVLDIVLMARSVHHSGFSPDTDADLSTVVNSLETVQAGHLADRGFTELSGGEKQRVLLARALAQGAGTLLLDEPTNHLDIAFQMELLHIVRELGLTAIVALHDLNLALAYCDYAAVLSSGRLIDHGPVNQVLTEAQVRTAFGVRASTMTLSGGQQTRLAFQRLEH</sequence>
<dbReference type="GO" id="GO:0005524">
    <property type="term" value="F:ATP binding"/>
    <property type="evidence" value="ECO:0007669"/>
    <property type="project" value="UniProtKB-KW"/>
</dbReference>